<accession>A0ABS1UBC4</accession>
<keyword evidence="3" id="KW-1185">Reference proteome</keyword>
<evidence type="ECO:0000256" key="1">
    <source>
        <dbReference type="SAM" id="MobiDB-lite"/>
    </source>
</evidence>
<evidence type="ECO:0000313" key="3">
    <source>
        <dbReference type="Proteomes" id="UP000660885"/>
    </source>
</evidence>
<organism evidence="2 3">
    <name type="scientific">Belnapia arida</name>
    <dbReference type="NCBI Taxonomy" id="2804533"/>
    <lineage>
        <taxon>Bacteria</taxon>
        <taxon>Pseudomonadati</taxon>
        <taxon>Pseudomonadota</taxon>
        <taxon>Alphaproteobacteria</taxon>
        <taxon>Acetobacterales</taxon>
        <taxon>Roseomonadaceae</taxon>
        <taxon>Belnapia</taxon>
    </lineage>
</organism>
<feature type="region of interest" description="Disordered" evidence="1">
    <location>
        <begin position="88"/>
        <end position="177"/>
    </location>
</feature>
<gene>
    <name evidence="2" type="ORF">JMJ56_28845</name>
</gene>
<evidence type="ECO:0000313" key="2">
    <source>
        <dbReference type="EMBL" id="MBL6081992.1"/>
    </source>
</evidence>
<evidence type="ECO:0008006" key="4">
    <source>
        <dbReference type="Google" id="ProtNLM"/>
    </source>
</evidence>
<feature type="compositionally biased region" description="Low complexity" evidence="1">
    <location>
        <begin position="123"/>
        <end position="159"/>
    </location>
</feature>
<dbReference type="Proteomes" id="UP000660885">
    <property type="component" value="Unassembled WGS sequence"/>
</dbReference>
<dbReference type="EMBL" id="JAETWB010000043">
    <property type="protein sequence ID" value="MBL6081992.1"/>
    <property type="molecule type" value="Genomic_DNA"/>
</dbReference>
<reference evidence="2 3" key="1">
    <citation type="submission" date="2021-01" db="EMBL/GenBank/DDBJ databases">
        <title>Belnapia mucosa sp. nov. and Belnapia arida sp. nov., isolated from the Tabernas Desert (Almeria, Spain).</title>
        <authorList>
            <person name="Molina-Menor E."/>
            <person name="Vidal-Verdu A."/>
            <person name="Calonge A."/>
            <person name="Satari L."/>
            <person name="Pereto J."/>
            <person name="Porcar M."/>
        </authorList>
    </citation>
    <scope>NUCLEOTIDE SEQUENCE [LARGE SCALE GENOMIC DNA]</scope>
    <source>
        <strain evidence="2 3">T18</strain>
    </source>
</reference>
<name>A0ABS1UBC4_9PROT</name>
<comment type="caution">
    <text evidence="2">The sequence shown here is derived from an EMBL/GenBank/DDBJ whole genome shotgun (WGS) entry which is preliminary data.</text>
</comment>
<sequence length="177" mass="17237">MTKLTDTQTLILRTASHHPGGLAAPPASLPPAPRGAVAKSLVGAGLMEVLPTAKGEDASLVWKLDGEVVLLRISDAGLAAIGITVTAGQGAPAPAQDGEATMPTMRAGGPQQAPQGPDHTVDAAEAAEPPQDAPGGPQQGTQGATAGSEAAAASPPSTGRTAPATALRSAAQQVLAA</sequence>
<dbReference type="RefSeq" id="WP_202835204.1">
    <property type="nucleotide sequence ID" value="NZ_JAETWB010000043.1"/>
</dbReference>
<proteinExistence type="predicted"/>
<protein>
    <recommendedName>
        <fullName evidence="4">Flagellar hook-length control protein FliK</fullName>
    </recommendedName>
</protein>